<organism evidence="5 6">
    <name type="scientific">Arctia plantaginis</name>
    <name type="common">Wood tiger moth</name>
    <name type="synonym">Phalaena plantaginis</name>
    <dbReference type="NCBI Taxonomy" id="874455"/>
    <lineage>
        <taxon>Eukaryota</taxon>
        <taxon>Metazoa</taxon>
        <taxon>Ecdysozoa</taxon>
        <taxon>Arthropoda</taxon>
        <taxon>Hexapoda</taxon>
        <taxon>Insecta</taxon>
        <taxon>Pterygota</taxon>
        <taxon>Neoptera</taxon>
        <taxon>Endopterygota</taxon>
        <taxon>Lepidoptera</taxon>
        <taxon>Glossata</taxon>
        <taxon>Ditrysia</taxon>
        <taxon>Noctuoidea</taxon>
        <taxon>Erebidae</taxon>
        <taxon>Arctiinae</taxon>
        <taxon>Arctia</taxon>
    </lineage>
</organism>
<keyword evidence="1 3" id="KW-0193">Cuticle</keyword>
<evidence type="ECO:0000256" key="4">
    <source>
        <dbReference type="SAM" id="MobiDB-lite"/>
    </source>
</evidence>
<dbReference type="Pfam" id="PF00379">
    <property type="entry name" value="Chitin_bind_4"/>
    <property type="match status" value="1"/>
</dbReference>
<feature type="region of interest" description="Disordered" evidence="4">
    <location>
        <begin position="1142"/>
        <end position="1164"/>
    </location>
</feature>
<keyword evidence="2" id="KW-0732">Signal</keyword>
<dbReference type="InterPro" id="IPR031311">
    <property type="entry name" value="CHIT_BIND_RR_consensus"/>
</dbReference>
<accession>A0A8S1B0M1</accession>
<dbReference type="Proteomes" id="UP000494106">
    <property type="component" value="Unassembled WGS sequence"/>
</dbReference>
<proteinExistence type="predicted"/>
<dbReference type="PROSITE" id="PS00233">
    <property type="entry name" value="CHIT_BIND_RR_1"/>
    <property type="match status" value="1"/>
</dbReference>
<name>A0A8S1B0M1_ARCPL</name>
<evidence type="ECO:0000256" key="3">
    <source>
        <dbReference type="PROSITE-ProRule" id="PRU00497"/>
    </source>
</evidence>
<evidence type="ECO:0000256" key="2">
    <source>
        <dbReference type="ARBA" id="ARBA00022729"/>
    </source>
</evidence>
<dbReference type="GO" id="GO:0042302">
    <property type="term" value="F:structural constituent of cuticle"/>
    <property type="evidence" value="ECO:0007669"/>
    <property type="project" value="UniProtKB-UniRule"/>
</dbReference>
<evidence type="ECO:0000256" key="1">
    <source>
        <dbReference type="ARBA" id="ARBA00022460"/>
    </source>
</evidence>
<feature type="region of interest" description="Disordered" evidence="4">
    <location>
        <begin position="445"/>
        <end position="471"/>
    </location>
</feature>
<keyword evidence="6" id="KW-1185">Reference proteome</keyword>
<dbReference type="OrthoDB" id="6923072at2759"/>
<reference evidence="5 6" key="1">
    <citation type="submission" date="2020-04" db="EMBL/GenBank/DDBJ databases">
        <authorList>
            <person name="Wallbank WR R."/>
            <person name="Pardo Diaz C."/>
            <person name="Kozak K."/>
            <person name="Martin S."/>
            <person name="Jiggins C."/>
            <person name="Moest M."/>
            <person name="Warren A I."/>
            <person name="Byers J.R.P. K."/>
            <person name="Montejo-Kovacevich G."/>
            <person name="Yen C E."/>
        </authorList>
    </citation>
    <scope>NUCLEOTIDE SEQUENCE [LARGE SCALE GENOMIC DNA]</scope>
</reference>
<dbReference type="EMBL" id="CADEBC010000578">
    <property type="protein sequence ID" value="CAB3255832.1"/>
    <property type="molecule type" value="Genomic_DNA"/>
</dbReference>
<evidence type="ECO:0000313" key="6">
    <source>
        <dbReference type="Proteomes" id="UP000494106"/>
    </source>
</evidence>
<gene>
    <name evidence="5" type="ORF">APLA_LOCUS15060</name>
</gene>
<feature type="compositionally biased region" description="Polar residues" evidence="4">
    <location>
        <begin position="715"/>
        <end position="728"/>
    </location>
</feature>
<dbReference type="InterPro" id="IPR000618">
    <property type="entry name" value="Insect_cuticle"/>
</dbReference>
<feature type="region of interest" description="Disordered" evidence="4">
    <location>
        <begin position="1108"/>
        <end position="1128"/>
    </location>
</feature>
<dbReference type="PROSITE" id="PS51155">
    <property type="entry name" value="CHIT_BIND_RR_2"/>
    <property type="match status" value="1"/>
</dbReference>
<feature type="compositionally biased region" description="Polar residues" evidence="4">
    <location>
        <begin position="445"/>
        <end position="454"/>
    </location>
</feature>
<protein>
    <submittedName>
        <fullName evidence="5">Uncharacterized protein</fullName>
    </submittedName>
</protein>
<dbReference type="PRINTS" id="PR00947">
    <property type="entry name" value="CUTICLE"/>
</dbReference>
<comment type="caution">
    <text evidence="5">The sequence shown here is derived from an EMBL/GenBank/DDBJ whole genome shotgun (WGS) entry which is preliminary data.</text>
</comment>
<sequence length="1164" mass="129935">MFLAISLTASEKLDRTYLPPPGAQFAGGNPNDILAPLEPPNLSQTGSIPEGYVPNSYKESKESLIKSPITTTSYAFTQTTTYPSIESYGTTALPLNPIIGLPVPNLGQNSNLFHNQNLPNYFQQDDAHSVNILPGSINQNQNQNIIGTEDDVLIPSSNFQQPILNPGFQQYPSEQLDKETNSDLNVIHPHPITVQENFIPQYQYSEIQNQGVSTERVPLSNTYINTPVSPYNQNYPSYSNVGTSQKQFLPEVQSTLNPELLRETEFKQLGQDHSDVLSTTPSFISSVAPDSSSGSIRYFERPQAARDRGAVILNYENVLTPNSYSYSYDTSNGIHADESGVVEDGTKAKGSYSYTGDDGKIYSIFYTADENGFQPHGDHLPTPPPIPEAIKRVIEQAARDKEAGIVDDGSYDENKYGYKKYYNPLNHRRLQGNKLESQKLRAMSGATSNISNKKQPIPQLPEHVDIGNKNNSFKNGFANEKYEEDYNENRDDTFFALNNNEKTIESPRSHDTSDFDADKSFILLVPGEHNDQSNIVNFKNPHPFDHSEIKNIKLNQVNNSANKELPRSGQASASPKDSFSDITNIIEDVKQNPVNNELIKAVNEKYVKGNLPQVDQAIIKENGKNYNNKEINSPDFTVDSQYSNHRPSNQEINQQVDQNGYYYNIPKNQEFTSRMKAENPSSTTERLYTTFKKITTPLPVTPKVHIEPTNRIQYNNTTYNSNRKSTTPRPFMTSRVTIPRGGSYSDYDNEDDQDVEGENVPNNIQPSEVINNGARRPLQSSQTATPSYMPDTAIPTASYSSRFGNTETPQTNSKTQEAQKLTSKTPESLNDFGNTKTSNYMYQTTRPSFDIDTTVTPNYSSHVEVKDGAYNPSVSGEYGPREYLTSTFKPVPTTTIQTPSVYQPDFYRPSQLSPSSNGFQYQPISSEYNVRPQIPVKIDAGSNPDYYQTINYQKPVDYSGTTNGPEIRYDITSPKYASTTVFSPHSQGSLISSGLSDPHISDTLFSGYIYGPPKIVYPSTDSTSRTIPDSIIHSQPLQPNRFPQLFSTTTQPPTRSSVQDIYDQNTVVDGFGRPIISEIQSVSSPDQKNNPFIGTQFSPEEALKRVDGTSVGSSALPEGEHPTYTVEQSTRYPEYNNQAKVIGENFSGPKQPHKFDPQTGYHYK</sequence>
<feature type="compositionally biased region" description="Acidic residues" evidence="4">
    <location>
        <begin position="747"/>
        <end position="757"/>
    </location>
</feature>
<feature type="compositionally biased region" description="Polar residues" evidence="4">
    <location>
        <begin position="760"/>
        <end position="770"/>
    </location>
</feature>
<feature type="compositionally biased region" description="Polar residues" evidence="4">
    <location>
        <begin position="795"/>
        <end position="837"/>
    </location>
</feature>
<feature type="region of interest" description="Disordered" evidence="4">
    <location>
        <begin position="715"/>
        <end position="837"/>
    </location>
</feature>
<evidence type="ECO:0000313" key="5">
    <source>
        <dbReference type="EMBL" id="CAB3255832.1"/>
    </source>
</evidence>
<dbReference type="AlphaFoldDB" id="A0A8S1B0M1"/>